<evidence type="ECO:0000313" key="3">
    <source>
        <dbReference type="EMBL" id="GEM44244.1"/>
    </source>
</evidence>
<feature type="domain" description="Tyr recombinase" evidence="2">
    <location>
        <begin position="445"/>
        <end position="662"/>
    </location>
</feature>
<evidence type="ECO:0000256" key="1">
    <source>
        <dbReference type="ARBA" id="ARBA00023172"/>
    </source>
</evidence>
<dbReference type="Proteomes" id="UP000321424">
    <property type="component" value="Unassembled WGS sequence"/>
</dbReference>
<dbReference type="InterPro" id="IPR011010">
    <property type="entry name" value="DNA_brk_join_enz"/>
</dbReference>
<name>A0A511MUG3_9NOCA</name>
<dbReference type="Pfam" id="PF00589">
    <property type="entry name" value="Phage_integrase"/>
    <property type="match status" value="1"/>
</dbReference>
<dbReference type="InterPro" id="IPR050090">
    <property type="entry name" value="Tyrosine_recombinase_XerCD"/>
</dbReference>
<dbReference type="GO" id="GO:0003677">
    <property type="term" value="F:DNA binding"/>
    <property type="evidence" value="ECO:0007669"/>
    <property type="project" value="InterPro"/>
</dbReference>
<protein>
    <submittedName>
        <fullName evidence="3">Integrase</fullName>
    </submittedName>
</protein>
<keyword evidence="4" id="KW-1185">Reference proteome</keyword>
<dbReference type="InterPro" id="IPR013762">
    <property type="entry name" value="Integrase-like_cat_sf"/>
</dbReference>
<gene>
    <name evidence="3" type="ORF">NN4_87630</name>
</gene>
<dbReference type="EMBL" id="BJXA01000149">
    <property type="protein sequence ID" value="GEM44244.1"/>
    <property type="molecule type" value="Genomic_DNA"/>
</dbReference>
<proteinExistence type="predicted"/>
<dbReference type="GO" id="GO:0006310">
    <property type="term" value="P:DNA recombination"/>
    <property type="evidence" value="ECO:0007669"/>
    <property type="project" value="UniProtKB-KW"/>
</dbReference>
<dbReference type="PANTHER" id="PTHR30349">
    <property type="entry name" value="PHAGE INTEGRASE-RELATED"/>
    <property type="match status" value="1"/>
</dbReference>
<dbReference type="Gene3D" id="1.10.443.10">
    <property type="entry name" value="Intergrase catalytic core"/>
    <property type="match status" value="1"/>
</dbReference>
<organism evidence="3 4">
    <name type="scientific">Nocardia ninae NBRC 108245</name>
    <dbReference type="NCBI Taxonomy" id="1210091"/>
    <lineage>
        <taxon>Bacteria</taxon>
        <taxon>Bacillati</taxon>
        <taxon>Actinomycetota</taxon>
        <taxon>Actinomycetes</taxon>
        <taxon>Mycobacteriales</taxon>
        <taxon>Nocardiaceae</taxon>
        <taxon>Nocardia</taxon>
    </lineage>
</organism>
<dbReference type="PROSITE" id="PS51898">
    <property type="entry name" value="TYR_RECOMBINASE"/>
    <property type="match status" value="1"/>
</dbReference>
<comment type="caution">
    <text evidence="3">The sequence shown here is derived from an EMBL/GenBank/DDBJ whole genome shotgun (WGS) entry which is preliminary data.</text>
</comment>
<sequence>MTTIEPTLSIANSVAPLRRLCPGHATGPADRLSAEAAARRLIDLPTWFDSKAFVQAQRLRGALRVLAWLESSPGVGWQQRWSASGIDDGYDWLGQLSAADPRGWPINHHELRSGMNWLLLGRTINPGYGYFAHNRSQFLYEHGPAAIDAEMFDRVAERATALKVTALEHRNAVRVIARTALHTGKTIRALTATDIFEQRDWNLGHNTANKGINTAWDLLGEVGVLEVEGSLAETIRVGQRPVDELVDFYRITSPRAREVLIRYCQERAPALDYNSLRTMIGRLVGTFWADIEAHHPGIDDLDLPDEIATAWKHRLRTCTTKRGTIRPRTSVLEILTQVRAFYLDIQEWAHTDPYWVQWAVRSPVRKGDTDGIVKARQRSTAAMHQRVRERLPQLPVLVDTATGHRDTCRDALDAATATRVGEVFGHDGHRYRRITAANETTGYKRRPHDVIVEDTETAIRTNLSRAEDEAFWTWAIIETLRHTGVRLEELLEITHLALTSYRLPDTGELVPLLQIIPSKTDEERLLLVSPELASVLASVISRLRRGNAGIVALTARYDPHERTTGPELPHLFERRHAHRWKVLSYTVVRRLLNDAVARTGLRDTAGEVLAYTAHDFRRMFATEAVTGGLPVHIAARLLGHRTIATTQTYLAVFQDDLIRAYRTYVDGRRALRPDTEYREPTTAEWQEFQQHFHTRKLELGTCARPYGTSCQHEHACLRCPMLRVAPTQRNRLIEIIRNLDDRITEATMNGWLGEVQGLKYSLAKGKDKLAALDRTLTNPATATLADLGVPMLRSPGKSTTA</sequence>
<dbReference type="GO" id="GO:0015074">
    <property type="term" value="P:DNA integration"/>
    <property type="evidence" value="ECO:0007669"/>
    <property type="project" value="InterPro"/>
</dbReference>
<dbReference type="AlphaFoldDB" id="A0A511MUG3"/>
<dbReference type="PANTHER" id="PTHR30349:SF64">
    <property type="entry name" value="PROPHAGE INTEGRASE INTD-RELATED"/>
    <property type="match status" value="1"/>
</dbReference>
<dbReference type="InterPro" id="IPR002104">
    <property type="entry name" value="Integrase_catalytic"/>
</dbReference>
<evidence type="ECO:0000259" key="2">
    <source>
        <dbReference type="PROSITE" id="PS51898"/>
    </source>
</evidence>
<accession>A0A511MUG3</accession>
<dbReference type="OrthoDB" id="3522542at2"/>
<dbReference type="SUPFAM" id="SSF56349">
    <property type="entry name" value="DNA breaking-rejoining enzymes"/>
    <property type="match status" value="1"/>
</dbReference>
<evidence type="ECO:0000313" key="4">
    <source>
        <dbReference type="Proteomes" id="UP000321424"/>
    </source>
</evidence>
<keyword evidence="1" id="KW-0233">DNA recombination</keyword>
<dbReference type="CDD" id="cd00397">
    <property type="entry name" value="DNA_BRE_C"/>
    <property type="match status" value="1"/>
</dbReference>
<reference evidence="3 4" key="1">
    <citation type="submission" date="2019-07" db="EMBL/GenBank/DDBJ databases">
        <title>Whole genome shotgun sequence of Nocardia ninae NBRC 108245.</title>
        <authorList>
            <person name="Hosoyama A."/>
            <person name="Uohara A."/>
            <person name="Ohji S."/>
            <person name="Ichikawa N."/>
        </authorList>
    </citation>
    <scope>NUCLEOTIDE SEQUENCE [LARGE SCALE GENOMIC DNA]</scope>
    <source>
        <strain evidence="3 4">NBRC 108245</strain>
    </source>
</reference>